<gene>
    <name evidence="1" type="ORF">NCAV_0231</name>
</gene>
<sequence>MHPSQVPVIHSFMVSDVNSAMDAIDGILQLYEQHRAIRFRVLLPKSSNARSIGYALLNELNLRIRHLFKGSMSINIRYLVYHHDSNHYALLLLDEDSANTFML</sequence>
<evidence type="ECO:0000313" key="1">
    <source>
        <dbReference type="EMBL" id="SPC33429.1"/>
    </source>
</evidence>
<dbReference type="EMBL" id="LT981265">
    <property type="protein sequence ID" value="SPC33429.1"/>
    <property type="molecule type" value="Genomic_DNA"/>
</dbReference>
<reference evidence="2" key="1">
    <citation type="submission" date="2018-01" db="EMBL/GenBank/DDBJ databases">
        <authorList>
            <person name="Kerou L M."/>
        </authorList>
    </citation>
    <scope>NUCLEOTIDE SEQUENCE [LARGE SCALE GENOMIC DNA]</scope>
    <source>
        <strain evidence="2">SCU2</strain>
    </source>
</reference>
<dbReference type="GeneID" id="41594332"/>
<dbReference type="KEGG" id="ncv:NCAV_0231"/>
<proteinExistence type="predicted"/>
<keyword evidence="2" id="KW-1185">Reference proteome</keyword>
<dbReference type="AlphaFoldDB" id="A0A2K5AP88"/>
<dbReference type="Proteomes" id="UP000236248">
    <property type="component" value="Chromosome NCAV"/>
</dbReference>
<organism evidence="1 2">
    <name type="scientific">Candidatus Nitrosocaldus cavascurensis</name>
    <dbReference type="NCBI Taxonomy" id="2058097"/>
    <lineage>
        <taxon>Archaea</taxon>
        <taxon>Nitrososphaerota</taxon>
        <taxon>Nitrososphaeria</taxon>
        <taxon>Candidatus Nitrosocaldales</taxon>
        <taxon>Candidatus Nitrosocaldaceae</taxon>
        <taxon>Candidatus Nitrosocaldus</taxon>
    </lineage>
</organism>
<name>A0A2K5AP88_9ARCH</name>
<evidence type="ECO:0000313" key="2">
    <source>
        <dbReference type="Proteomes" id="UP000236248"/>
    </source>
</evidence>
<protein>
    <submittedName>
        <fullName evidence="1">Uncharacterized protein</fullName>
    </submittedName>
</protein>
<accession>A0A2K5AP88</accession>
<dbReference type="RefSeq" id="WP_148695104.1">
    <property type="nucleotide sequence ID" value="NZ_LT981265.1"/>
</dbReference>